<dbReference type="PANTHER" id="PTHR23086:SF8">
    <property type="entry name" value="PHOSPHATIDYLINOSITOL 5-PHOSPHATE 4-KINASE, ISOFORM A"/>
    <property type="match status" value="1"/>
</dbReference>
<keyword evidence="1" id="KW-0547">Nucleotide-binding</keyword>
<dbReference type="InterPro" id="IPR027483">
    <property type="entry name" value="PInositol-4-P-4/5-kinase_C_sf"/>
</dbReference>
<dbReference type="Gene3D" id="3.30.810.10">
    <property type="entry name" value="2-Layer Sandwich"/>
    <property type="match status" value="1"/>
</dbReference>
<evidence type="ECO:0000313" key="4">
    <source>
        <dbReference type="EMBL" id="KAK7254823.1"/>
    </source>
</evidence>
<proteinExistence type="predicted"/>
<dbReference type="Pfam" id="PF01504">
    <property type="entry name" value="PIP5K"/>
    <property type="match status" value="2"/>
</dbReference>
<feature type="domain" description="PIPK" evidence="3">
    <location>
        <begin position="114"/>
        <end position="563"/>
    </location>
</feature>
<dbReference type="EMBL" id="JBBJCI010000015">
    <property type="protein sequence ID" value="KAK7254823.1"/>
    <property type="molecule type" value="Genomic_DNA"/>
</dbReference>
<feature type="compositionally biased region" description="Low complexity" evidence="2">
    <location>
        <begin position="1"/>
        <end position="11"/>
    </location>
</feature>
<keyword evidence="5" id="KW-1185">Reference proteome</keyword>
<dbReference type="Proteomes" id="UP001363151">
    <property type="component" value="Unassembled WGS sequence"/>
</dbReference>
<gene>
    <name evidence="4" type="ORF">SO694_00134011</name>
</gene>
<sequence>MAAAAASPPAAWQQNVALLSTDAPGAKDDGEASDERKAEGQESPRGGGWNTRGTAWVHGEKAHGTLDVTGDAATAIAKSNELPEKHRPHRVPRIGKFFRRHIKKPTRRIKPPKGKVIDGRHEQYTLSYTMQLGIQRSVEYAHGALPDSFDAACAETIKTKFPPGGSDLTPEHAMRHAFTAKDYAPCVFSRIRALMGVTPELYLESLCSGLSFIDFIANSRSGQFFFYSFDGVFMIKTVRQDEKDFLLKLLPGYYKHLLKHAVRPDDDAAAAAASFFPNGNASLLTRFYGLHCTKLKHLRRKVHFVVMSSIYGANTSSRMTQFDLKGSLFNRSAKAEDKVLKDRDALDRRVKLRVDKAKADALLDSARHDAAFLARHGVMDYSLLVGIFTPKNGAAGALSPAGDAAPQPPHDSSPRPSLSAGQSTQALSEFNSRHFSRLPSSLSVAAESGRSFSGAPPGDGGAAGGLDDDEDDAGRPAATPSKAGHDDRPPAPFDVAIEGLAEDGSRELYYLGIIDILQKYTIRKHIETDINIVTKGLGKYRECSCVSPDAYRDRFLKFITHIF</sequence>
<evidence type="ECO:0000256" key="1">
    <source>
        <dbReference type="PROSITE-ProRule" id="PRU00781"/>
    </source>
</evidence>
<dbReference type="CDD" id="cd00139">
    <property type="entry name" value="PIPKc"/>
    <property type="match status" value="1"/>
</dbReference>
<accession>A0ABR1GG14</accession>
<dbReference type="InterPro" id="IPR023610">
    <property type="entry name" value="PInositol-4/5-P-5/4-kinase"/>
</dbReference>
<feature type="region of interest" description="Disordered" evidence="2">
    <location>
        <begin position="1"/>
        <end position="54"/>
    </location>
</feature>
<keyword evidence="1" id="KW-0067">ATP-binding</keyword>
<keyword evidence="1" id="KW-0808">Transferase</keyword>
<comment type="caution">
    <text evidence="4">The sequence shown here is derived from an EMBL/GenBank/DDBJ whole genome shotgun (WGS) entry which is preliminary data.</text>
</comment>
<feature type="region of interest" description="Disordered" evidence="2">
    <location>
        <begin position="447"/>
        <end position="493"/>
    </location>
</feature>
<name>A0ABR1GG14_AURAN</name>
<feature type="region of interest" description="Disordered" evidence="2">
    <location>
        <begin position="398"/>
        <end position="426"/>
    </location>
</feature>
<dbReference type="SUPFAM" id="SSF56104">
    <property type="entry name" value="SAICAR synthase-like"/>
    <property type="match status" value="1"/>
</dbReference>
<organism evidence="4 5">
    <name type="scientific">Aureococcus anophagefferens</name>
    <name type="common">Harmful bloom alga</name>
    <dbReference type="NCBI Taxonomy" id="44056"/>
    <lineage>
        <taxon>Eukaryota</taxon>
        <taxon>Sar</taxon>
        <taxon>Stramenopiles</taxon>
        <taxon>Ochrophyta</taxon>
        <taxon>Pelagophyceae</taxon>
        <taxon>Pelagomonadales</taxon>
        <taxon>Pelagomonadaceae</taxon>
        <taxon>Aureococcus</taxon>
    </lineage>
</organism>
<feature type="compositionally biased region" description="Polar residues" evidence="2">
    <location>
        <begin position="414"/>
        <end position="426"/>
    </location>
</feature>
<protein>
    <submittedName>
        <fullName evidence="4">1-phosphatidylinositol-4-phosphate 5-kinase</fullName>
    </submittedName>
</protein>
<feature type="compositionally biased region" description="Basic and acidic residues" evidence="2">
    <location>
        <begin position="25"/>
        <end position="42"/>
    </location>
</feature>
<dbReference type="InterPro" id="IPR027484">
    <property type="entry name" value="PInositol-4-P-5-kinase_N"/>
</dbReference>
<dbReference type="InterPro" id="IPR002498">
    <property type="entry name" value="PInositol-4-P-4/5-kinase_core"/>
</dbReference>
<evidence type="ECO:0000313" key="5">
    <source>
        <dbReference type="Proteomes" id="UP001363151"/>
    </source>
</evidence>
<evidence type="ECO:0000259" key="3">
    <source>
        <dbReference type="PROSITE" id="PS51455"/>
    </source>
</evidence>
<dbReference type="PROSITE" id="PS51455">
    <property type="entry name" value="PIPK"/>
    <property type="match status" value="1"/>
</dbReference>
<dbReference type="Gene3D" id="3.30.800.10">
    <property type="entry name" value="Phosphatidylinositol Phosphate Kinase II Beta"/>
    <property type="match status" value="1"/>
</dbReference>
<reference evidence="4 5" key="1">
    <citation type="submission" date="2024-03" db="EMBL/GenBank/DDBJ databases">
        <title>Aureococcus anophagefferens CCMP1851 and Kratosvirus quantuckense: Draft genome of a second virus-susceptible host strain in the model system.</title>
        <authorList>
            <person name="Chase E."/>
            <person name="Truchon A.R."/>
            <person name="Schepens W."/>
            <person name="Wilhelm S.W."/>
        </authorList>
    </citation>
    <scope>NUCLEOTIDE SEQUENCE [LARGE SCALE GENOMIC DNA]</scope>
    <source>
        <strain evidence="4 5">CCMP1851</strain>
    </source>
</reference>
<keyword evidence="1" id="KW-0418">Kinase</keyword>
<dbReference type="PANTHER" id="PTHR23086">
    <property type="entry name" value="PHOSPHATIDYLINOSITOL-4-PHOSPHATE 5-KINASE"/>
    <property type="match status" value="1"/>
</dbReference>
<evidence type="ECO:0000256" key="2">
    <source>
        <dbReference type="SAM" id="MobiDB-lite"/>
    </source>
</evidence>
<dbReference type="SMART" id="SM00330">
    <property type="entry name" value="PIPKc"/>
    <property type="match status" value="1"/>
</dbReference>